<sequence length="73" mass="8203">MEAEPVLGFEGLFSLIPLTNLSKLKVFNLSGIQSFIKITTVATKDDARFLAAKVSIRLKYCNLEEFDSFSEEQ</sequence>
<name>A0A8S9RDK9_BRACR</name>
<dbReference type="AlphaFoldDB" id="A0A8S9RDK9"/>
<accession>A0A8S9RDK9</accession>
<dbReference type="EMBL" id="QGKX02000095">
    <property type="protein sequence ID" value="KAF3570732.1"/>
    <property type="molecule type" value="Genomic_DNA"/>
</dbReference>
<reference evidence="1" key="1">
    <citation type="submission" date="2019-12" db="EMBL/GenBank/DDBJ databases">
        <title>Genome sequencing and annotation of Brassica cretica.</title>
        <authorList>
            <person name="Studholme D.J."/>
            <person name="Sarris P."/>
        </authorList>
    </citation>
    <scope>NUCLEOTIDE SEQUENCE</scope>
    <source>
        <strain evidence="1">PFS-109/04</strain>
        <tissue evidence="1">Leaf</tissue>
    </source>
</reference>
<proteinExistence type="predicted"/>
<dbReference type="Proteomes" id="UP000712600">
    <property type="component" value="Unassembled WGS sequence"/>
</dbReference>
<gene>
    <name evidence="1" type="ORF">F2Q69_00059844</name>
</gene>
<organism evidence="1 2">
    <name type="scientific">Brassica cretica</name>
    <name type="common">Mustard</name>
    <dbReference type="NCBI Taxonomy" id="69181"/>
    <lineage>
        <taxon>Eukaryota</taxon>
        <taxon>Viridiplantae</taxon>
        <taxon>Streptophyta</taxon>
        <taxon>Embryophyta</taxon>
        <taxon>Tracheophyta</taxon>
        <taxon>Spermatophyta</taxon>
        <taxon>Magnoliopsida</taxon>
        <taxon>eudicotyledons</taxon>
        <taxon>Gunneridae</taxon>
        <taxon>Pentapetalae</taxon>
        <taxon>rosids</taxon>
        <taxon>malvids</taxon>
        <taxon>Brassicales</taxon>
        <taxon>Brassicaceae</taxon>
        <taxon>Brassiceae</taxon>
        <taxon>Brassica</taxon>
    </lineage>
</organism>
<protein>
    <submittedName>
        <fullName evidence="1">Uncharacterized protein</fullName>
    </submittedName>
</protein>
<comment type="caution">
    <text evidence="1">The sequence shown here is derived from an EMBL/GenBank/DDBJ whole genome shotgun (WGS) entry which is preliminary data.</text>
</comment>
<evidence type="ECO:0000313" key="1">
    <source>
        <dbReference type="EMBL" id="KAF3570732.1"/>
    </source>
</evidence>
<evidence type="ECO:0000313" key="2">
    <source>
        <dbReference type="Proteomes" id="UP000712600"/>
    </source>
</evidence>